<sequence length="59" mass="6287">MFKKFSGGMSLGVLALAFIAIIVLQIFTADMGAIPTMFSYAATALLVIGLIRIIEPNPK</sequence>
<keyword evidence="1" id="KW-0472">Membrane</keyword>
<keyword evidence="1" id="KW-1133">Transmembrane helix</keyword>
<organism evidence="2 3">
    <name type="scientific">[Brevibacterium] flavum</name>
    <dbReference type="NCBI Taxonomy" id="92706"/>
    <lineage>
        <taxon>Bacteria</taxon>
        <taxon>Bacillati</taxon>
        <taxon>Actinomycetota</taxon>
        <taxon>Actinomycetes</taxon>
        <taxon>Mycobacteriales</taxon>
        <taxon>Corynebacteriaceae</taxon>
        <taxon>Corynebacterium</taxon>
    </lineage>
</organism>
<evidence type="ECO:0000313" key="3">
    <source>
        <dbReference type="Proteomes" id="UP000034037"/>
    </source>
</evidence>
<feature type="transmembrane region" description="Helical" evidence="1">
    <location>
        <begin position="7"/>
        <end position="27"/>
    </location>
</feature>
<dbReference type="AlphaFoldDB" id="A0A0F6WQP8"/>
<dbReference type="EMBL" id="CP011309">
    <property type="protein sequence ID" value="AKF27461.1"/>
    <property type="molecule type" value="Genomic_DNA"/>
</dbReference>
<keyword evidence="1" id="KW-0812">Transmembrane</keyword>
<gene>
    <name evidence="2" type="ORF">YH66_07830</name>
</gene>
<dbReference type="Proteomes" id="UP000034037">
    <property type="component" value="Chromosome"/>
</dbReference>
<dbReference type="PATRIC" id="fig|92706.3.peg.1631"/>
<dbReference type="HOGENOM" id="CLU_2951236_0_0_11"/>
<reference evidence="2 3" key="1">
    <citation type="submission" date="2015-04" db="EMBL/GenBank/DDBJ databases">
        <title>Complete Genome Sequence of Brevibacterium flavum ATCC 15168.</title>
        <authorList>
            <person name="Ahn J."/>
            <person name="Park G."/>
            <person name="Jeon W."/>
            <person name="Jang Y."/>
            <person name="Jang M."/>
            <person name="Lee H."/>
            <person name="Lee H."/>
        </authorList>
    </citation>
    <scope>NUCLEOTIDE SEQUENCE [LARGE SCALE GENOMIC DNA]</scope>
    <source>
        <strain evidence="2 3">ATCC 15168</strain>
    </source>
</reference>
<protein>
    <submittedName>
        <fullName evidence="2">Uncharacterized protein</fullName>
    </submittedName>
</protein>
<proteinExistence type="predicted"/>
<accession>A0A0F6WQP8</accession>
<feature type="transmembrane region" description="Helical" evidence="1">
    <location>
        <begin position="33"/>
        <end position="54"/>
    </location>
</feature>
<keyword evidence="3" id="KW-1185">Reference proteome</keyword>
<evidence type="ECO:0000313" key="2">
    <source>
        <dbReference type="EMBL" id="AKF27461.1"/>
    </source>
</evidence>
<evidence type="ECO:0000256" key="1">
    <source>
        <dbReference type="SAM" id="Phobius"/>
    </source>
</evidence>
<dbReference type="RefSeq" id="WP_003859976.1">
    <property type="nucleotide sequence ID" value="NZ_CP011309.1"/>
</dbReference>
<name>A0A0F6WQP8_9CORY</name>